<dbReference type="PANTHER" id="PTHR43477">
    <property type="entry name" value="DIHYDROANTICAPSIN 7-DEHYDROGENASE"/>
    <property type="match status" value="1"/>
</dbReference>
<dbReference type="PROSITE" id="PS00061">
    <property type="entry name" value="ADH_SHORT"/>
    <property type="match status" value="1"/>
</dbReference>
<feature type="domain" description="Ketoreductase" evidence="5">
    <location>
        <begin position="6"/>
        <end position="146"/>
    </location>
</feature>
<keyword evidence="2" id="KW-0560">Oxidoreductase</keyword>
<evidence type="ECO:0000313" key="6">
    <source>
        <dbReference type="EMBL" id="GGM49019.1"/>
    </source>
</evidence>
<dbReference type="InterPro" id="IPR003560">
    <property type="entry name" value="DHB_DH"/>
</dbReference>
<comment type="caution">
    <text evidence="6">The sequence shown here is derived from an EMBL/GenBank/DDBJ whole genome shotgun (WGS) entry which is preliminary data.</text>
</comment>
<dbReference type="FunFam" id="3.40.50.720:FF:000084">
    <property type="entry name" value="Short-chain dehydrogenase reductase"/>
    <property type="match status" value="1"/>
</dbReference>
<dbReference type="InterPro" id="IPR020904">
    <property type="entry name" value="Sc_DH/Rdtase_CS"/>
</dbReference>
<dbReference type="Gene3D" id="3.40.50.720">
    <property type="entry name" value="NAD(P)-binding Rossmann-like Domain"/>
    <property type="match status" value="1"/>
</dbReference>
<dbReference type="AlphaFoldDB" id="A0A8J3CCW6"/>
<dbReference type="Proteomes" id="UP000637578">
    <property type="component" value="Unassembled WGS sequence"/>
</dbReference>
<reference evidence="6" key="1">
    <citation type="journal article" date="2014" name="Int. J. Syst. Evol. Microbiol.">
        <title>Complete genome sequence of Corynebacterium casei LMG S-19264T (=DSM 44701T), isolated from a smear-ripened cheese.</title>
        <authorList>
            <consortium name="US DOE Joint Genome Institute (JGI-PGF)"/>
            <person name="Walter F."/>
            <person name="Albersmeier A."/>
            <person name="Kalinowski J."/>
            <person name="Ruckert C."/>
        </authorList>
    </citation>
    <scope>NUCLEOTIDE SEQUENCE</scope>
    <source>
        <strain evidence="6">CGMCC 4.5737</strain>
    </source>
</reference>
<name>A0A8J3CCW6_9PSEU</name>
<evidence type="ECO:0000259" key="5">
    <source>
        <dbReference type="SMART" id="SM00822"/>
    </source>
</evidence>
<keyword evidence="7" id="KW-1185">Reference proteome</keyword>
<evidence type="ECO:0000256" key="2">
    <source>
        <dbReference type="ARBA" id="ARBA00023002"/>
    </source>
</evidence>
<dbReference type="GO" id="GO:0008667">
    <property type="term" value="F:2,3-dihydro-2,3-dihydroxybenzoate dehydrogenase activity"/>
    <property type="evidence" value="ECO:0007669"/>
    <property type="project" value="UniProtKB-UniRule"/>
</dbReference>
<gene>
    <name evidence="6" type="primary">dhbA</name>
    <name evidence="6" type="ORF">GCM10012275_19900</name>
</gene>
<dbReference type="PRINTS" id="PR01397">
    <property type="entry name" value="DHBDHDRGNASE"/>
</dbReference>
<dbReference type="SUPFAM" id="SSF51735">
    <property type="entry name" value="NAD(P)-binding Rossmann-fold domains"/>
    <property type="match status" value="1"/>
</dbReference>
<dbReference type="PANTHER" id="PTHR43477:SF1">
    <property type="entry name" value="DIHYDROANTICAPSIN 7-DEHYDROGENASE"/>
    <property type="match status" value="1"/>
</dbReference>
<dbReference type="SMART" id="SM00822">
    <property type="entry name" value="PKS_KR"/>
    <property type="match status" value="1"/>
</dbReference>
<evidence type="ECO:0000256" key="3">
    <source>
        <dbReference type="NCBIfam" id="TIGR04316"/>
    </source>
</evidence>
<proteinExistence type="inferred from homology"/>
<dbReference type="InterPro" id="IPR002347">
    <property type="entry name" value="SDR_fam"/>
</dbReference>
<dbReference type="InterPro" id="IPR057326">
    <property type="entry name" value="KR_dom"/>
</dbReference>
<evidence type="ECO:0000313" key="7">
    <source>
        <dbReference type="Proteomes" id="UP000637578"/>
    </source>
</evidence>
<dbReference type="Pfam" id="PF00106">
    <property type="entry name" value="adh_short"/>
    <property type="match status" value="1"/>
</dbReference>
<reference evidence="6" key="2">
    <citation type="submission" date="2020-09" db="EMBL/GenBank/DDBJ databases">
        <authorList>
            <person name="Sun Q."/>
            <person name="Zhou Y."/>
        </authorList>
    </citation>
    <scope>NUCLEOTIDE SEQUENCE</scope>
    <source>
        <strain evidence="6">CGMCC 4.5737</strain>
    </source>
</reference>
<dbReference type="EMBL" id="BMMK01000007">
    <property type="protein sequence ID" value="GGM49019.1"/>
    <property type="molecule type" value="Genomic_DNA"/>
</dbReference>
<dbReference type="PRINTS" id="PR00080">
    <property type="entry name" value="SDRFAMILY"/>
</dbReference>
<dbReference type="NCBIfam" id="TIGR04316">
    <property type="entry name" value="dhbA_paeA"/>
    <property type="match status" value="1"/>
</dbReference>
<dbReference type="InterPro" id="IPR036291">
    <property type="entry name" value="NAD(P)-bd_dom_sf"/>
</dbReference>
<dbReference type="InterPro" id="IPR051122">
    <property type="entry name" value="SDR_DHRS6-like"/>
</dbReference>
<dbReference type="RefSeq" id="WP_189056230.1">
    <property type="nucleotide sequence ID" value="NZ_BMMK01000007.1"/>
</dbReference>
<dbReference type="GO" id="GO:0019290">
    <property type="term" value="P:siderophore biosynthetic process"/>
    <property type="evidence" value="ECO:0007669"/>
    <property type="project" value="InterPro"/>
</dbReference>
<comment type="similarity">
    <text evidence="1 4">Belongs to the short-chain dehydrogenases/reductases (SDR) family.</text>
</comment>
<evidence type="ECO:0000256" key="4">
    <source>
        <dbReference type="RuleBase" id="RU000363"/>
    </source>
</evidence>
<sequence length="258" mass="27335">MSVPERITVVTGAAGGIGSAVARRLCLEDHTVVAVDSSGATLERLQHELGESGHRLIAYLVDATDSSAVEEVIDRTEREVGPVEHLVNVAGVLRPGSTVELDDAAWRDTFAVNTDAVFYFSRSVATRLLRRNRGSIVTVASNASRVPRTMMSAYAASKAAAAMFTRCLGLELARHGIRCNVVSPGSTDTPMLDLLGSSAQDRRPAIGGDPDSFRVGIPLGRIASPNDIADVVHFLLSDRARHITMENICVDGGAALGC</sequence>
<evidence type="ECO:0000256" key="1">
    <source>
        <dbReference type="ARBA" id="ARBA00006484"/>
    </source>
</evidence>
<protein>
    <recommendedName>
        <fullName evidence="3">2,3-dihydro-2,3-dihydroxybenzoate dehydrogenase</fullName>
        <ecNumber evidence="3">1.3.1.28</ecNumber>
    </recommendedName>
</protein>
<organism evidence="6 7">
    <name type="scientific">Longimycelium tulufanense</name>
    <dbReference type="NCBI Taxonomy" id="907463"/>
    <lineage>
        <taxon>Bacteria</taxon>
        <taxon>Bacillati</taxon>
        <taxon>Actinomycetota</taxon>
        <taxon>Actinomycetes</taxon>
        <taxon>Pseudonocardiales</taxon>
        <taxon>Pseudonocardiaceae</taxon>
        <taxon>Longimycelium</taxon>
    </lineage>
</organism>
<accession>A0A8J3CCW6</accession>
<dbReference type="EC" id="1.3.1.28" evidence="3"/>